<dbReference type="OrthoDB" id="1951449at2"/>
<keyword evidence="7" id="KW-1185">Reference proteome</keyword>
<dbReference type="STRING" id="1371.GCA_900166605_02920"/>
<protein>
    <submittedName>
        <fullName evidence="6">Pilus assembly protein PilZ</fullName>
    </submittedName>
</protein>
<evidence type="ECO:0000259" key="5">
    <source>
        <dbReference type="Pfam" id="PF12945"/>
    </source>
</evidence>
<dbReference type="Pfam" id="PF12945">
    <property type="entry name" value="PilZNR"/>
    <property type="match status" value="1"/>
</dbReference>
<evidence type="ECO:0000313" key="6">
    <source>
        <dbReference type="EMBL" id="GEK57916.1"/>
    </source>
</evidence>
<name>A0A510Y3K3_MARHA</name>
<dbReference type="SUPFAM" id="SSF141371">
    <property type="entry name" value="PilZ domain-like"/>
    <property type="match status" value="1"/>
</dbReference>
<gene>
    <name evidence="6" type="ORF">MHA01_08210</name>
</gene>
<reference evidence="6 7" key="1">
    <citation type="submission" date="2019-07" db="EMBL/GenBank/DDBJ databases">
        <title>Whole genome shotgun sequence of Marinococcus halophilus NBRC 102359.</title>
        <authorList>
            <person name="Hosoyama A."/>
            <person name="Uohara A."/>
            <person name="Ohji S."/>
            <person name="Ichikawa N."/>
        </authorList>
    </citation>
    <scope>NUCLEOTIDE SEQUENCE [LARGE SCALE GENOMIC DNA]</scope>
    <source>
        <strain evidence="6 7">NBRC 102359</strain>
    </source>
</reference>
<dbReference type="Pfam" id="PF07238">
    <property type="entry name" value="PilZ"/>
    <property type="match status" value="1"/>
</dbReference>
<dbReference type="Gene3D" id="2.40.10.220">
    <property type="entry name" value="predicted glycosyltransferase like domains"/>
    <property type="match status" value="1"/>
</dbReference>
<comment type="caution">
    <text evidence="6">The sequence shown here is derived from an EMBL/GenBank/DDBJ whole genome shotgun (WGS) entry which is preliminary data.</text>
</comment>
<keyword evidence="3" id="KW-0975">Bacterial flagellum</keyword>
<dbReference type="GO" id="GO:0035438">
    <property type="term" value="F:cyclic-di-GMP binding"/>
    <property type="evidence" value="ECO:0007669"/>
    <property type="project" value="InterPro"/>
</dbReference>
<dbReference type="AlphaFoldDB" id="A0A510Y3K3"/>
<dbReference type="RefSeq" id="WP_079476605.1">
    <property type="nucleotide sequence ID" value="NZ_BJUN01000003.1"/>
</dbReference>
<evidence type="ECO:0000256" key="2">
    <source>
        <dbReference type="ARBA" id="ARBA00022741"/>
    </source>
</evidence>
<sequence length="224" mass="25709">MYEIGSVWHLHENINTKEPHDNKVQYKSQLLDADENTFTIALPADQETGKSISFQAGRAVHVWYVGEDSAVYSFRSTVLSRLKGQIPALIIKRPEKKEWQRVQRRNYVRVDTSVNAAVHGSSRPFTTVTVNVSGGGCMLIVPPKAKLMEEEHVQITLAFPMEDGSMQYLQCSAAVRRVLEKEERRPKRASMEFLEITEKERQAVIRYCFERQRAAANQEKRVRS</sequence>
<evidence type="ECO:0000256" key="3">
    <source>
        <dbReference type="ARBA" id="ARBA00023143"/>
    </source>
</evidence>
<evidence type="ECO:0000313" key="7">
    <source>
        <dbReference type="Proteomes" id="UP000321051"/>
    </source>
</evidence>
<feature type="domain" description="PilZ" evidence="4">
    <location>
        <begin position="103"/>
        <end position="210"/>
    </location>
</feature>
<organism evidence="6 7">
    <name type="scientific">Marinococcus halophilus</name>
    <dbReference type="NCBI Taxonomy" id="1371"/>
    <lineage>
        <taxon>Bacteria</taxon>
        <taxon>Bacillati</taxon>
        <taxon>Bacillota</taxon>
        <taxon>Bacilli</taxon>
        <taxon>Bacillales</taxon>
        <taxon>Bacillaceae</taxon>
        <taxon>Marinococcus</taxon>
    </lineage>
</organism>
<dbReference type="Gene3D" id="2.30.110.10">
    <property type="entry name" value="Electron Transport, Fmn-binding Protein, Chain A"/>
    <property type="match status" value="1"/>
</dbReference>
<dbReference type="InterPro" id="IPR009926">
    <property type="entry name" value="T3SS_YcgR_PilZN"/>
</dbReference>
<dbReference type="EMBL" id="BJUN01000003">
    <property type="protein sequence ID" value="GEK57916.1"/>
    <property type="molecule type" value="Genomic_DNA"/>
</dbReference>
<proteinExistence type="predicted"/>
<keyword evidence="1" id="KW-0973">c-di-GMP</keyword>
<keyword evidence="2" id="KW-0547">Nucleotide-binding</keyword>
<dbReference type="InterPro" id="IPR012349">
    <property type="entry name" value="Split_barrel_FMN-bd"/>
</dbReference>
<dbReference type="InterPro" id="IPR009875">
    <property type="entry name" value="PilZ_domain"/>
</dbReference>
<accession>A0A510Y3K3</accession>
<dbReference type="Proteomes" id="UP000321051">
    <property type="component" value="Unassembled WGS sequence"/>
</dbReference>
<evidence type="ECO:0000259" key="4">
    <source>
        <dbReference type="Pfam" id="PF07238"/>
    </source>
</evidence>
<evidence type="ECO:0000256" key="1">
    <source>
        <dbReference type="ARBA" id="ARBA00022636"/>
    </source>
</evidence>
<feature type="domain" description="Type III secretion system flagellar brake protein YcgR PilZN" evidence="5">
    <location>
        <begin position="20"/>
        <end position="94"/>
    </location>
</feature>